<feature type="compositionally biased region" description="Polar residues" evidence="2">
    <location>
        <begin position="278"/>
        <end position="287"/>
    </location>
</feature>
<keyword evidence="1" id="KW-0442">Lipid degradation</keyword>
<dbReference type="SMART" id="SM00148">
    <property type="entry name" value="PLCXc"/>
    <property type="match status" value="1"/>
</dbReference>
<evidence type="ECO:0000313" key="6">
    <source>
        <dbReference type="Proteomes" id="UP000006039"/>
    </source>
</evidence>
<dbReference type="PANTHER" id="PTHR10336:SF82">
    <property type="entry name" value="PHOSPHOINOSITIDE PHOSPHOLIPASE C"/>
    <property type="match status" value="1"/>
</dbReference>
<comment type="catalytic activity">
    <reaction evidence="1">
        <text>a 1,2-diacyl-sn-glycero-3-phospho-(1D-myo-inositol-4,5-bisphosphate) + H2O = 1D-myo-inositol 1,4,5-trisphosphate + a 1,2-diacyl-sn-glycerol + H(+)</text>
        <dbReference type="Rhea" id="RHEA:33179"/>
        <dbReference type="ChEBI" id="CHEBI:15377"/>
        <dbReference type="ChEBI" id="CHEBI:15378"/>
        <dbReference type="ChEBI" id="CHEBI:17815"/>
        <dbReference type="ChEBI" id="CHEBI:58456"/>
        <dbReference type="ChEBI" id="CHEBI:203600"/>
        <dbReference type="EC" id="3.1.4.11"/>
    </reaction>
</comment>
<dbReference type="InterPro" id="IPR001192">
    <property type="entry name" value="PI-PLC_fam"/>
</dbReference>
<reference evidence="5" key="4">
    <citation type="journal article" date="2015" name="G3 (Bethesda)">
        <title>Genome sequences of three phytopathogenic species of the Magnaporthaceae family of fungi.</title>
        <authorList>
            <person name="Okagaki L.H."/>
            <person name="Nunes C.C."/>
            <person name="Sailsbery J."/>
            <person name="Clay B."/>
            <person name="Brown D."/>
            <person name="John T."/>
            <person name="Oh Y."/>
            <person name="Young N."/>
            <person name="Fitzgerald M."/>
            <person name="Haas B.J."/>
            <person name="Zeng Q."/>
            <person name="Young S."/>
            <person name="Adiconis X."/>
            <person name="Fan L."/>
            <person name="Levin J.Z."/>
            <person name="Mitchell T.K."/>
            <person name="Okubara P.A."/>
            <person name="Farman M.L."/>
            <person name="Kohn L.M."/>
            <person name="Birren B."/>
            <person name="Ma L.-J."/>
            <person name="Dean R.A."/>
        </authorList>
    </citation>
    <scope>NUCLEOTIDE SEQUENCE</scope>
    <source>
        <strain evidence="5">R3-111a-1</strain>
    </source>
</reference>
<feature type="region of interest" description="Disordered" evidence="2">
    <location>
        <begin position="420"/>
        <end position="450"/>
    </location>
</feature>
<dbReference type="EnsemblFungi" id="EJT70430">
    <property type="protein sequence ID" value="EJT70430"/>
    <property type="gene ID" value="GGTG_11454"/>
</dbReference>
<keyword evidence="6" id="KW-1185">Reference proteome</keyword>
<keyword evidence="1" id="KW-0443">Lipid metabolism</keyword>
<reference evidence="4" key="3">
    <citation type="submission" date="2010-09" db="EMBL/GenBank/DDBJ databases">
        <title>Annotation of Gaeumannomyces graminis var. tritici R3-111a-1.</title>
        <authorList>
            <consortium name="The Broad Institute Genome Sequencing Platform"/>
            <person name="Ma L.-J."/>
            <person name="Dead R."/>
            <person name="Young S.K."/>
            <person name="Zeng Q."/>
            <person name="Gargeya S."/>
            <person name="Fitzgerald M."/>
            <person name="Haas B."/>
            <person name="Abouelleil A."/>
            <person name="Alvarado L."/>
            <person name="Arachchi H.M."/>
            <person name="Berlin A."/>
            <person name="Brown A."/>
            <person name="Chapman S.B."/>
            <person name="Chen Z."/>
            <person name="Dunbar C."/>
            <person name="Freedman E."/>
            <person name="Gearin G."/>
            <person name="Gellesch M."/>
            <person name="Goldberg J."/>
            <person name="Griggs A."/>
            <person name="Gujja S."/>
            <person name="Heiman D."/>
            <person name="Howarth C."/>
            <person name="Larson L."/>
            <person name="Lui A."/>
            <person name="MacDonald P.J.P."/>
            <person name="Mehta T."/>
            <person name="Montmayeur A."/>
            <person name="Murphy C."/>
            <person name="Neiman D."/>
            <person name="Pearson M."/>
            <person name="Priest M."/>
            <person name="Roberts A."/>
            <person name="Saif S."/>
            <person name="Shea T."/>
            <person name="Shenoy N."/>
            <person name="Sisk P."/>
            <person name="Stolte C."/>
            <person name="Sykes S."/>
            <person name="Yandava C."/>
            <person name="Wortman J."/>
            <person name="Nusbaum C."/>
            <person name="Birren B."/>
        </authorList>
    </citation>
    <scope>NUCLEOTIDE SEQUENCE</scope>
    <source>
        <strain evidence="4">R3-111a-1</strain>
    </source>
</reference>
<dbReference type="GO" id="GO:0004435">
    <property type="term" value="F:phosphatidylinositol-4,5-bisphosphate phospholipase C activity"/>
    <property type="evidence" value="ECO:0007669"/>
    <property type="project" value="UniProtKB-EC"/>
</dbReference>
<dbReference type="AlphaFoldDB" id="J3PD85"/>
<feature type="region of interest" description="Disordered" evidence="2">
    <location>
        <begin position="228"/>
        <end position="288"/>
    </location>
</feature>
<reference evidence="6" key="1">
    <citation type="submission" date="2010-07" db="EMBL/GenBank/DDBJ databases">
        <title>The genome sequence of Gaeumannomyces graminis var. tritici strain R3-111a-1.</title>
        <authorList>
            <consortium name="The Broad Institute Genome Sequencing Platform"/>
            <person name="Ma L.-J."/>
            <person name="Dead R."/>
            <person name="Young S."/>
            <person name="Zeng Q."/>
            <person name="Koehrsen M."/>
            <person name="Alvarado L."/>
            <person name="Berlin A."/>
            <person name="Chapman S.B."/>
            <person name="Chen Z."/>
            <person name="Freedman E."/>
            <person name="Gellesch M."/>
            <person name="Goldberg J."/>
            <person name="Griggs A."/>
            <person name="Gujja S."/>
            <person name="Heilman E.R."/>
            <person name="Heiman D."/>
            <person name="Hepburn T."/>
            <person name="Howarth C."/>
            <person name="Jen D."/>
            <person name="Larson L."/>
            <person name="Mehta T."/>
            <person name="Neiman D."/>
            <person name="Pearson M."/>
            <person name="Roberts A."/>
            <person name="Saif S."/>
            <person name="Shea T."/>
            <person name="Shenoy N."/>
            <person name="Sisk P."/>
            <person name="Stolte C."/>
            <person name="Sykes S."/>
            <person name="Walk T."/>
            <person name="White J."/>
            <person name="Yandava C."/>
            <person name="Haas B."/>
            <person name="Nusbaum C."/>
            <person name="Birren B."/>
        </authorList>
    </citation>
    <scope>NUCLEOTIDE SEQUENCE [LARGE SCALE GENOMIC DNA]</scope>
    <source>
        <strain evidence="6">R3-111a-1</strain>
    </source>
</reference>
<evidence type="ECO:0000256" key="1">
    <source>
        <dbReference type="RuleBase" id="RU361133"/>
    </source>
</evidence>
<dbReference type="RefSeq" id="XP_009227608.1">
    <property type="nucleotide sequence ID" value="XM_009229344.1"/>
</dbReference>
<dbReference type="Pfam" id="PF00388">
    <property type="entry name" value="PI-PLC-X"/>
    <property type="match status" value="1"/>
</dbReference>
<evidence type="ECO:0000256" key="2">
    <source>
        <dbReference type="SAM" id="MobiDB-lite"/>
    </source>
</evidence>
<evidence type="ECO:0000313" key="5">
    <source>
        <dbReference type="EnsemblFungi" id="EJT70430"/>
    </source>
</evidence>
<protein>
    <recommendedName>
        <fullName evidence="1">Phosphoinositide phospholipase C</fullName>
        <ecNumber evidence="1">3.1.4.11</ecNumber>
    </recommendedName>
</protein>
<dbReference type="InterPro" id="IPR000909">
    <property type="entry name" value="PLipase_C_PInositol-sp_X_dom"/>
</dbReference>
<dbReference type="GO" id="GO:0016042">
    <property type="term" value="P:lipid catabolic process"/>
    <property type="evidence" value="ECO:0007669"/>
    <property type="project" value="UniProtKB-KW"/>
</dbReference>
<dbReference type="Gene3D" id="2.60.40.150">
    <property type="entry name" value="C2 domain"/>
    <property type="match status" value="1"/>
</dbReference>
<dbReference type="InterPro" id="IPR017946">
    <property type="entry name" value="PLC-like_Pdiesterase_TIM-brl"/>
</dbReference>
<dbReference type="Proteomes" id="UP000006039">
    <property type="component" value="Unassembled WGS sequence"/>
</dbReference>
<dbReference type="STRING" id="644352.J3PD85"/>
<dbReference type="SUPFAM" id="SSF49562">
    <property type="entry name" value="C2 domain (Calcium/lipid-binding domain, CaLB)"/>
    <property type="match status" value="1"/>
</dbReference>
<feature type="domain" description="PI-PLC Y-box" evidence="3">
    <location>
        <begin position="457"/>
        <end position="568"/>
    </location>
</feature>
<proteinExistence type="predicted"/>
<organism evidence="4">
    <name type="scientific">Gaeumannomyces tritici (strain R3-111a-1)</name>
    <name type="common">Wheat and barley take-all root rot fungus</name>
    <name type="synonym">Gaeumannomyces graminis var. tritici</name>
    <dbReference type="NCBI Taxonomy" id="644352"/>
    <lineage>
        <taxon>Eukaryota</taxon>
        <taxon>Fungi</taxon>
        <taxon>Dikarya</taxon>
        <taxon>Ascomycota</taxon>
        <taxon>Pezizomycotina</taxon>
        <taxon>Sordariomycetes</taxon>
        <taxon>Sordariomycetidae</taxon>
        <taxon>Magnaporthales</taxon>
        <taxon>Magnaporthaceae</taxon>
        <taxon>Gaeumannomyces</taxon>
    </lineage>
</organism>
<dbReference type="eggNOG" id="KOG0169">
    <property type="taxonomic scope" value="Eukaryota"/>
</dbReference>
<dbReference type="SUPFAM" id="SSF51695">
    <property type="entry name" value="PLC-like phosphodiesterases"/>
    <property type="match status" value="1"/>
</dbReference>
<dbReference type="PROSITE" id="PS50007">
    <property type="entry name" value="PIPLC_X_DOMAIN"/>
    <property type="match status" value="1"/>
</dbReference>
<gene>
    <name evidence="5" type="primary">20351912</name>
    <name evidence="4" type="ORF">GGTG_11454</name>
</gene>
<dbReference type="InterPro" id="IPR035892">
    <property type="entry name" value="C2_domain_sf"/>
</dbReference>
<sequence>MSTFGSKHKHGLNGGAIKHMIDMSTIISPTQGGFHKHSDPDHIDSAVEPTMTVCAAFQSHIVRIHKDLCAPGQSLLSKDRFADFLVQVQGETMVHPLDRETYTFQQFFEVWWYQYRLGPLRKVIPDPEDQCKPISHYFINSSHNTYLLGNQLTSDSSVEAYSTACISYIREPACSISPEIDVWNNPSVSPSRSRSPHPETQRHRSTSSVASAIEEVTSMLLGKSISHHRTMSGGANNLAVPSPSPGGSQAALNSDVGPAPVSGTGGALSEEETRLTRARSQSQTNPSAEPVVMHAHTYMQRDYTLQSRYVGFRDVCRAIGKSAFATNHLPIIISLEVHADCQQQDVMVKIMREEWGERLLDEQFIGCDPRLRLPRLDELKDKILIKAKKASVLDDHNGTADSLGIPLQKLKKEEQKSLGLSPGCAAASSSDDEGTAAASGTATSGATGNRPLISKNLSRLAVYTHSKHFHGFNDRVCKTPSHIFSLQENRIRDLDAKAIAAHNRQYLMRAYPDPVARVDSGNMDPAACWRKGVQMVAMNWQTLDSNMMLNHAMFAGTEGWVLKPPALRGGDGTMDEKELVTIMQLKVTVFAGQNIPPIKGKTETSFDAHVKVALHVEGRSDPLKDDLKTKGTSHPDWGPEGDSVVFKDVANVAQELSFLRFRIEDDSTLSSWACYRLDRLLPGYRFLDLLGPTGKRTEGRLLVKIEKTLRPSAT</sequence>
<dbReference type="InterPro" id="IPR001711">
    <property type="entry name" value="PLipase_C_Pinositol-sp_Y"/>
</dbReference>
<dbReference type="Gene3D" id="3.20.20.190">
    <property type="entry name" value="Phosphatidylinositol (PI) phosphodiesterase"/>
    <property type="match status" value="2"/>
</dbReference>
<dbReference type="HOGENOM" id="CLU_002738_3_0_1"/>
<dbReference type="GO" id="GO:0048015">
    <property type="term" value="P:phosphatidylinositol-mediated signaling"/>
    <property type="evidence" value="ECO:0007669"/>
    <property type="project" value="TreeGrafter"/>
</dbReference>
<dbReference type="GeneID" id="20351912"/>
<reference evidence="4" key="2">
    <citation type="submission" date="2010-07" db="EMBL/GenBank/DDBJ databases">
        <authorList>
            <consortium name="The Broad Institute Genome Sequencing Platform"/>
            <consortium name="Broad Institute Genome Sequencing Center for Infectious Disease"/>
            <person name="Ma L.-J."/>
            <person name="Dead R."/>
            <person name="Young S."/>
            <person name="Zeng Q."/>
            <person name="Koehrsen M."/>
            <person name="Alvarado L."/>
            <person name="Berlin A."/>
            <person name="Chapman S.B."/>
            <person name="Chen Z."/>
            <person name="Freedman E."/>
            <person name="Gellesch M."/>
            <person name="Goldberg J."/>
            <person name="Griggs A."/>
            <person name="Gujja S."/>
            <person name="Heilman E.R."/>
            <person name="Heiman D."/>
            <person name="Hepburn T."/>
            <person name="Howarth C."/>
            <person name="Jen D."/>
            <person name="Larson L."/>
            <person name="Mehta T."/>
            <person name="Neiman D."/>
            <person name="Pearson M."/>
            <person name="Roberts A."/>
            <person name="Saif S."/>
            <person name="Shea T."/>
            <person name="Shenoy N."/>
            <person name="Sisk P."/>
            <person name="Stolte C."/>
            <person name="Sykes S."/>
            <person name="Walk T."/>
            <person name="White J."/>
            <person name="Yandava C."/>
            <person name="Haas B."/>
            <person name="Nusbaum C."/>
            <person name="Birren B."/>
        </authorList>
    </citation>
    <scope>NUCLEOTIDE SEQUENCE</scope>
    <source>
        <strain evidence="4">R3-111a-1</strain>
    </source>
</reference>
<evidence type="ECO:0000313" key="4">
    <source>
        <dbReference type="EMBL" id="EJT70430.1"/>
    </source>
</evidence>
<dbReference type="EC" id="3.1.4.11" evidence="1"/>
<dbReference type="EMBL" id="GL385401">
    <property type="protein sequence ID" value="EJT70430.1"/>
    <property type="molecule type" value="Genomic_DNA"/>
</dbReference>
<dbReference type="CDD" id="cd00275">
    <property type="entry name" value="C2_PLC_like"/>
    <property type="match status" value="1"/>
</dbReference>
<dbReference type="VEuPathDB" id="FungiDB:GGTG_11454"/>
<dbReference type="OrthoDB" id="269822at2759"/>
<feature type="region of interest" description="Disordered" evidence="2">
    <location>
        <begin position="186"/>
        <end position="210"/>
    </location>
</feature>
<name>J3PD85_GAET3</name>
<feature type="compositionally biased region" description="Low complexity" evidence="2">
    <location>
        <begin position="435"/>
        <end position="448"/>
    </location>
</feature>
<dbReference type="PROSITE" id="PS50008">
    <property type="entry name" value="PIPLC_Y_DOMAIN"/>
    <property type="match status" value="1"/>
</dbReference>
<dbReference type="SMART" id="SM00149">
    <property type="entry name" value="PLCYc"/>
    <property type="match status" value="1"/>
</dbReference>
<dbReference type="PANTHER" id="PTHR10336">
    <property type="entry name" value="PHOSPHOINOSITIDE-SPECIFIC PHOSPHOLIPASE C FAMILY PROTEIN"/>
    <property type="match status" value="1"/>
</dbReference>
<dbReference type="PRINTS" id="PR00390">
    <property type="entry name" value="PHPHLIPASEC"/>
</dbReference>
<dbReference type="GO" id="GO:0051209">
    <property type="term" value="P:release of sequestered calcium ion into cytosol"/>
    <property type="evidence" value="ECO:0007669"/>
    <property type="project" value="TreeGrafter"/>
</dbReference>
<keyword evidence="1" id="KW-0378">Hydrolase</keyword>
<dbReference type="Pfam" id="PF00387">
    <property type="entry name" value="PI-PLC-Y"/>
    <property type="match status" value="1"/>
</dbReference>
<accession>J3PD85</accession>
<evidence type="ECO:0000259" key="3">
    <source>
        <dbReference type="PROSITE" id="PS50008"/>
    </source>
</evidence>
<reference evidence="5" key="5">
    <citation type="submission" date="2018-04" db="UniProtKB">
        <authorList>
            <consortium name="EnsemblFungi"/>
        </authorList>
    </citation>
    <scope>IDENTIFICATION</scope>
    <source>
        <strain evidence="5">R3-111a-1</strain>
    </source>
</reference>